<proteinExistence type="predicted"/>
<dbReference type="InterPro" id="IPR027417">
    <property type="entry name" value="P-loop_NTPase"/>
</dbReference>
<evidence type="ECO:0000256" key="2">
    <source>
        <dbReference type="SAM" id="Phobius"/>
    </source>
</evidence>
<dbReference type="PROSITE" id="PS50943">
    <property type="entry name" value="HTH_CROC1"/>
    <property type="match status" value="1"/>
</dbReference>
<dbReference type="STRING" id="95161.SAMN05660874_02431"/>
<dbReference type="SMART" id="SM00530">
    <property type="entry name" value="HTH_XRE"/>
    <property type="match status" value="1"/>
</dbReference>
<dbReference type="InterPro" id="IPR010982">
    <property type="entry name" value="Lambda_DNA-bd_dom_sf"/>
</dbReference>
<keyword evidence="5" id="KW-1185">Reference proteome</keyword>
<dbReference type="RefSeq" id="WP_093416289.1">
    <property type="nucleotide sequence ID" value="NZ_FOZX01000003.1"/>
</dbReference>
<keyword evidence="2" id="KW-0472">Membrane</keyword>
<feature type="transmembrane region" description="Helical" evidence="2">
    <location>
        <begin position="452"/>
        <end position="474"/>
    </location>
</feature>
<gene>
    <name evidence="4" type="ORF">SAMN05660874_02431</name>
</gene>
<dbReference type="Pfam" id="PF05729">
    <property type="entry name" value="NACHT"/>
    <property type="match status" value="1"/>
</dbReference>
<evidence type="ECO:0000259" key="3">
    <source>
        <dbReference type="PROSITE" id="PS50943"/>
    </source>
</evidence>
<feature type="transmembrane region" description="Helical" evidence="2">
    <location>
        <begin position="632"/>
        <end position="652"/>
    </location>
</feature>
<dbReference type="InterPro" id="IPR001387">
    <property type="entry name" value="Cro/C1-type_HTH"/>
</dbReference>
<feature type="domain" description="HTH cro/C1-type" evidence="3">
    <location>
        <begin position="9"/>
        <end position="64"/>
    </location>
</feature>
<feature type="compositionally biased region" description="Pro residues" evidence="1">
    <location>
        <begin position="76"/>
        <end position="92"/>
    </location>
</feature>
<dbReference type="GO" id="GO:0003677">
    <property type="term" value="F:DNA binding"/>
    <property type="evidence" value="ECO:0007669"/>
    <property type="project" value="InterPro"/>
</dbReference>
<dbReference type="Gene3D" id="1.10.260.40">
    <property type="entry name" value="lambda repressor-like DNA-binding domains"/>
    <property type="match status" value="1"/>
</dbReference>
<keyword evidence="2" id="KW-0812">Transmembrane</keyword>
<feature type="transmembrane region" description="Helical" evidence="2">
    <location>
        <begin position="546"/>
        <end position="566"/>
    </location>
</feature>
<accession>A0A1I6RNF6</accession>
<feature type="transmembrane region" description="Helical" evidence="2">
    <location>
        <begin position="494"/>
        <end position="516"/>
    </location>
</feature>
<dbReference type="CDD" id="cd00093">
    <property type="entry name" value="HTH_XRE"/>
    <property type="match status" value="1"/>
</dbReference>
<dbReference type="AlphaFoldDB" id="A0A1I6RNF6"/>
<reference evidence="5" key="1">
    <citation type="submission" date="2016-10" db="EMBL/GenBank/DDBJ databases">
        <authorList>
            <person name="Varghese N."/>
            <person name="Submissions S."/>
        </authorList>
    </citation>
    <scope>NUCLEOTIDE SEQUENCE [LARGE SCALE GENOMIC DNA]</scope>
    <source>
        <strain evidence="5">DSM 44771</strain>
    </source>
</reference>
<dbReference type="InterPro" id="IPR007111">
    <property type="entry name" value="NACHT_NTPase"/>
</dbReference>
<dbReference type="Gene3D" id="3.40.50.300">
    <property type="entry name" value="P-loop containing nucleotide triphosphate hydrolases"/>
    <property type="match status" value="1"/>
</dbReference>
<keyword evidence="2" id="KW-1133">Transmembrane helix</keyword>
<feature type="region of interest" description="Disordered" evidence="1">
    <location>
        <begin position="74"/>
        <end position="94"/>
    </location>
</feature>
<feature type="transmembrane region" description="Helical" evidence="2">
    <location>
        <begin position="672"/>
        <end position="700"/>
    </location>
</feature>
<evidence type="ECO:0000313" key="4">
    <source>
        <dbReference type="EMBL" id="SFS66271.1"/>
    </source>
</evidence>
<dbReference type="OrthoDB" id="419058at2"/>
<evidence type="ECO:0000256" key="1">
    <source>
        <dbReference type="SAM" id="MobiDB-lite"/>
    </source>
</evidence>
<sequence length="753" mass="81404">MSSPFGTVLRRLRAQAGMTQEQLAEQSQIAVRTIRRLETDPSAEPRVKTVTLLANALDTSPDSRRELLAAINAAPPLDPEPAATPPPPPAPLPRTASQEALLEAADQLRQVLQARWQREEEQRRIHDPFPLPVRFRSVPARLADVDSGPSGTLGDIAATYRRLTSGRLVVLGSAGSGKTILTTRFALDFLATREPDDPVPVVFSLGSWDPTSAVLRDWLIERLLRDHPGLVATAPNGSTLAKALVEAGLILPVLDGFDEIAGGLHRVALDGLNATTLPLVLTSRREEYEKAARATTLARAACVELTPLAPSDVDEYLPRTTPGDHGGAWAEVLDALRDRPGDLAATNLAQVLRTPLMVGLARTAYSDAPGQDPAELLDTARFPTPEAIEDHLLDRFLPTVYRPLPAANPLLDWDPELARRWLGHLARHLDRLGTTDIAWWRLGLSLSRSTRILAVALGGSIATGLILFLSYAVLYLVSGQGLGSLRVALSDGLLVGPEVGLAFGLAYGVMVVFRGAEFEPARMRVRLPGRRRRGTGRSVRELGVRFRAGTLTGLAVALGYAPGYTATQIVHNGFPVTLDEIVRTTLINGFLYCLMFGLTTGPLFVLAYALEAPVDISSATSPTTMLATNRSTVLRSILLLTPVLVLAVILGGQLLVTVFDGVLGPLRWLPDGIVVGVLAGLTGAACYALTFTAWGQWLLLTRLVLPLTGRLPWPVTTFLDDAYQRGVLRQAGAVYQFRHTRLQQHLAHATNRR</sequence>
<dbReference type="EMBL" id="FOZX01000003">
    <property type="protein sequence ID" value="SFS66271.1"/>
    <property type="molecule type" value="Genomic_DNA"/>
</dbReference>
<evidence type="ECO:0000313" key="5">
    <source>
        <dbReference type="Proteomes" id="UP000198852"/>
    </source>
</evidence>
<name>A0A1I6RNF6_9PSEU</name>
<dbReference type="Proteomes" id="UP000198852">
    <property type="component" value="Unassembled WGS sequence"/>
</dbReference>
<feature type="transmembrane region" description="Helical" evidence="2">
    <location>
        <begin position="586"/>
        <end position="611"/>
    </location>
</feature>
<dbReference type="SUPFAM" id="SSF47413">
    <property type="entry name" value="lambda repressor-like DNA-binding domains"/>
    <property type="match status" value="1"/>
</dbReference>
<dbReference type="Pfam" id="PF01381">
    <property type="entry name" value="HTH_3"/>
    <property type="match status" value="1"/>
</dbReference>
<protein>
    <submittedName>
        <fullName evidence="4">NACHT domain-containing protein</fullName>
    </submittedName>
</protein>
<organism evidence="4 5">
    <name type="scientific">Saccharopolyspora flava</name>
    <dbReference type="NCBI Taxonomy" id="95161"/>
    <lineage>
        <taxon>Bacteria</taxon>
        <taxon>Bacillati</taxon>
        <taxon>Actinomycetota</taxon>
        <taxon>Actinomycetes</taxon>
        <taxon>Pseudonocardiales</taxon>
        <taxon>Pseudonocardiaceae</taxon>
        <taxon>Saccharopolyspora</taxon>
    </lineage>
</organism>